<dbReference type="EMBL" id="MCGO01000026">
    <property type="protein sequence ID" value="ORY42992.1"/>
    <property type="molecule type" value="Genomic_DNA"/>
</dbReference>
<dbReference type="Proteomes" id="UP000193642">
    <property type="component" value="Unassembled WGS sequence"/>
</dbReference>
<evidence type="ECO:0000313" key="1">
    <source>
        <dbReference type="EMBL" id="ORY42992.1"/>
    </source>
</evidence>
<dbReference type="AlphaFoldDB" id="A0A1Y2C7J2"/>
<protein>
    <submittedName>
        <fullName evidence="1">Uncharacterized protein</fullName>
    </submittedName>
</protein>
<name>A0A1Y2C7J2_9FUNG</name>
<comment type="caution">
    <text evidence="1">The sequence shown here is derived from an EMBL/GenBank/DDBJ whole genome shotgun (WGS) entry which is preliminary data.</text>
</comment>
<sequence length="456" mass="50059">MDIEEPRRLIFDNSKIPPHTFTQSHLATYALSYYHLISAANESLNLTKIRGFEYPETRAEGFTAWLQHFGHPHSNTAAVKKSIEFSCICPNATRTLSITVPKCGVDEFHGTHLVHPRTLELIPTAKHLAMINDIVNSSAVLEGLFDAVVSSATDGVGNVAIIHEDTVLERLAYCLKLLDPQSPFRHGLSLSNKCITAYLKLSIEFLVWMTQGNLKAIVAYGSDAASVLQVKPISNPGFNRDLLLQPQTSKFFSGVPVFHTPHAAGLLRSESVAPYIAGTKLFVEEGEDFELGEGEELSVEKAVAASVKKEIKGVINLSTVSSIVAGVSRFGVKDEAVKGRMCEDSFKLLKEDGKQLGWSCFALHDSFGTASMTHNLAPSDVIRRYVGLGENWEGNVGAKMMTSGAHTSMCHDELYVNTATVYSHRDTYSAPRPAKHKSSHTQEDEIEKTVWSVLNL</sequence>
<reference evidence="1 2" key="1">
    <citation type="submission" date="2016-07" db="EMBL/GenBank/DDBJ databases">
        <title>Pervasive Adenine N6-methylation of Active Genes in Fungi.</title>
        <authorList>
            <consortium name="DOE Joint Genome Institute"/>
            <person name="Mondo S.J."/>
            <person name="Dannebaum R.O."/>
            <person name="Kuo R.C."/>
            <person name="Labutti K."/>
            <person name="Haridas S."/>
            <person name="Kuo A."/>
            <person name="Salamov A."/>
            <person name="Ahrendt S.R."/>
            <person name="Lipzen A."/>
            <person name="Sullivan W."/>
            <person name="Andreopoulos W.B."/>
            <person name="Clum A."/>
            <person name="Lindquist E."/>
            <person name="Daum C."/>
            <person name="Ramamoorthy G.K."/>
            <person name="Gryganskyi A."/>
            <person name="Culley D."/>
            <person name="Magnuson J.K."/>
            <person name="James T.Y."/>
            <person name="O'Malley M.A."/>
            <person name="Stajich J.E."/>
            <person name="Spatafora J.W."/>
            <person name="Visel A."/>
            <person name="Grigoriev I.V."/>
        </authorList>
    </citation>
    <scope>NUCLEOTIDE SEQUENCE [LARGE SCALE GENOMIC DNA]</scope>
    <source>
        <strain evidence="1 2">JEL800</strain>
    </source>
</reference>
<dbReference type="OrthoDB" id="2171516at2759"/>
<proteinExistence type="predicted"/>
<gene>
    <name evidence="1" type="ORF">BCR33DRAFT_267939</name>
</gene>
<organism evidence="1 2">
    <name type="scientific">Rhizoclosmatium globosum</name>
    <dbReference type="NCBI Taxonomy" id="329046"/>
    <lineage>
        <taxon>Eukaryota</taxon>
        <taxon>Fungi</taxon>
        <taxon>Fungi incertae sedis</taxon>
        <taxon>Chytridiomycota</taxon>
        <taxon>Chytridiomycota incertae sedis</taxon>
        <taxon>Chytridiomycetes</taxon>
        <taxon>Chytridiales</taxon>
        <taxon>Chytriomycetaceae</taxon>
        <taxon>Rhizoclosmatium</taxon>
    </lineage>
</organism>
<accession>A0A1Y2C7J2</accession>
<keyword evidence="2" id="KW-1185">Reference proteome</keyword>
<evidence type="ECO:0000313" key="2">
    <source>
        <dbReference type="Proteomes" id="UP000193642"/>
    </source>
</evidence>